<dbReference type="EMBL" id="CAJNOR010000366">
    <property type="protein sequence ID" value="CAF0892588.1"/>
    <property type="molecule type" value="Genomic_DNA"/>
</dbReference>
<comment type="caution">
    <text evidence="1">The sequence shown here is derived from an EMBL/GenBank/DDBJ whole genome shotgun (WGS) entry which is preliminary data.</text>
</comment>
<dbReference type="Gene3D" id="3.20.20.70">
    <property type="entry name" value="Aldolase class I"/>
    <property type="match status" value="2"/>
</dbReference>
<evidence type="ECO:0008006" key="3">
    <source>
        <dbReference type="Google" id="ProtNLM"/>
    </source>
</evidence>
<evidence type="ECO:0000313" key="1">
    <source>
        <dbReference type="EMBL" id="CAF0892588.1"/>
    </source>
</evidence>
<dbReference type="InterPro" id="IPR013785">
    <property type="entry name" value="Aldolase_TIM"/>
</dbReference>
<gene>
    <name evidence="1" type="ORF">XAT740_LOCUS7591</name>
</gene>
<dbReference type="Proteomes" id="UP000663828">
    <property type="component" value="Unassembled WGS sequence"/>
</dbReference>
<dbReference type="PANTHER" id="PTHR42747">
    <property type="entry name" value="NITRONATE MONOOXYGENASE-RELATED"/>
    <property type="match status" value="1"/>
</dbReference>
<organism evidence="1 2">
    <name type="scientific">Adineta ricciae</name>
    <name type="common">Rotifer</name>
    <dbReference type="NCBI Taxonomy" id="249248"/>
    <lineage>
        <taxon>Eukaryota</taxon>
        <taxon>Metazoa</taxon>
        <taxon>Spiralia</taxon>
        <taxon>Gnathifera</taxon>
        <taxon>Rotifera</taxon>
        <taxon>Eurotatoria</taxon>
        <taxon>Bdelloidea</taxon>
        <taxon>Adinetida</taxon>
        <taxon>Adinetidae</taxon>
        <taxon>Adineta</taxon>
    </lineage>
</organism>
<accession>A0A813Z0J5</accession>
<evidence type="ECO:0000313" key="2">
    <source>
        <dbReference type="Proteomes" id="UP000663828"/>
    </source>
</evidence>
<dbReference type="AlphaFoldDB" id="A0A813Z0J5"/>
<keyword evidence="2" id="KW-1185">Reference proteome</keyword>
<dbReference type="Pfam" id="PF03060">
    <property type="entry name" value="NMO"/>
    <property type="match status" value="1"/>
</dbReference>
<dbReference type="PANTHER" id="PTHR42747:SF3">
    <property type="entry name" value="NITRONATE MONOOXYGENASE-RELATED"/>
    <property type="match status" value="1"/>
</dbReference>
<dbReference type="GO" id="GO:0018580">
    <property type="term" value="F:nitronate monooxygenase activity"/>
    <property type="evidence" value="ECO:0007669"/>
    <property type="project" value="TreeGrafter"/>
</dbReference>
<sequence length="242" mass="26907">MPRKISFYGSALNTKISTICKGMSTVPVAKMAGEQLEHEISKTRSLTDKSFGVNIFTLPSRQFEISTQAIDLVRTQSSTFGYLAKDIVNKCKQLSISLIETAKQAVLFKEKSLLSQTAQFIDPTLCPLVAAGEIMDEYGLVNALMFGASGAQMGTRFLASHEGPKLVRKAHRKSLLEVNNDIKKLSHTTAITDYFHNTKDYQKLILLISKYIAVMKQVDFAQLWARQNYARCESQSAATIVN</sequence>
<proteinExistence type="predicted"/>
<protein>
    <recommendedName>
        <fullName evidence="3">Nitronate monooxygenase domain-containing protein</fullName>
    </recommendedName>
</protein>
<reference evidence="1" key="1">
    <citation type="submission" date="2021-02" db="EMBL/GenBank/DDBJ databases">
        <authorList>
            <person name="Nowell W R."/>
        </authorList>
    </citation>
    <scope>NUCLEOTIDE SEQUENCE</scope>
</reference>
<dbReference type="SUPFAM" id="SSF51412">
    <property type="entry name" value="Inosine monophosphate dehydrogenase (IMPDH)"/>
    <property type="match status" value="1"/>
</dbReference>
<name>A0A813Z0J5_ADIRI</name>